<evidence type="ECO:0000256" key="1">
    <source>
        <dbReference type="SAM" id="MobiDB-lite"/>
    </source>
</evidence>
<proteinExistence type="predicted"/>
<evidence type="ECO:0000256" key="2">
    <source>
        <dbReference type="SAM" id="Phobius"/>
    </source>
</evidence>
<comment type="caution">
    <text evidence="3">The sequence shown here is derived from an EMBL/GenBank/DDBJ whole genome shotgun (WGS) entry which is preliminary data.</text>
</comment>
<feature type="transmembrane region" description="Helical" evidence="2">
    <location>
        <begin position="12"/>
        <end position="38"/>
    </location>
</feature>
<evidence type="ECO:0000313" key="3">
    <source>
        <dbReference type="EMBL" id="OGH00763.1"/>
    </source>
</evidence>
<evidence type="ECO:0000313" key="4">
    <source>
        <dbReference type="Proteomes" id="UP000177583"/>
    </source>
</evidence>
<keyword evidence="2" id="KW-1133">Transmembrane helix</keyword>
<keyword evidence="2" id="KW-0812">Transmembrane</keyword>
<gene>
    <name evidence="3" type="ORF">A2557_03570</name>
</gene>
<keyword evidence="2" id="KW-0472">Membrane</keyword>
<sequence length="121" mass="13186">MKLKLGRSQGLGWIGMGLVTLLGSWILPWAVTLALLGYGLLRWITFKDKFQGAGFAGLALMTGFLLFGPLSGVFWLLKLTGLILVALGALMMVLPQTEVDQLDENPQPSLPQSLKDLEDNE</sequence>
<feature type="transmembrane region" description="Helical" evidence="2">
    <location>
        <begin position="73"/>
        <end position="94"/>
    </location>
</feature>
<accession>A0A1F6GRI3</accession>
<protein>
    <submittedName>
        <fullName evidence="3">Uncharacterized protein</fullName>
    </submittedName>
</protein>
<feature type="transmembrane region" description="Helical" evidence="2">
    <location>
        <begin position="50"/>
        <end position="67"/>
    </location>
</feature>
<name>A0A1F6GRI3_9PROT</name>
<dbReference type="AlphaFoldDB" id="A0A1F6GRI3"/>
<feature type="region of interest" description="Disordered" evidence="1">
    <location>
        <begin position="102"/>
        <end position="121"/>
    </location>
</feature>
<dbReference type="Proteomes" id="UP000177583">
    <property type="component" value="Unassembled WGS sequence"/>
</dbReference>
<organism evidence="3 4">
    <name type="scientific">Candidatus Lambdaproteobacteria bacterium RIFOXYD2_FULL_56_26</name>
    <dbReference type="NCBI Taxonomy" id="1817773"/>
    <lineage>
        <taxon>Bacteria</taxon>
        <taxon>Pseudomonadati</taxon>
        <taxon>Pseudomonadota</taxon>
        <taxon>Candidatus Lambdaproteobacteria</taxon>
    </lineage>
</organism>
<dbReference type="EMBL" id="MFNF01000042">
    <property type="protein sequence ID" value="OGH00763.1"/>
    <property type="molecule type" value="Genomic_DNA"/>
</dbReference>
<reference evidence="3 4" key="1">
    <citation type="journal article" date="2016" name="Nat. Commun.">
        <title>Thousands of microbial genomes shed light on interconnected biogeochemical processes in an aquifer system.</title>
        <authorList>
            <person name="Anantharaman K."/>
            <person name="Brown C.T."/>
            <person name="Hug L.A."/>
            <person name="Sharon I."/>
            <person name="Castelle C.J."/>
            <person name="Probst A.J."/>
            <person name="Thomas B.C."/>
            <person name="Singh A."/>
            <person name="Wilkins M.J."/>
            <person name="Karaoz U."/>
            <person name="Brodie E.L."/>
            <person name="Williams K.H."/>
            <person name="Hubbard S.S."/>
            <person name="Banfield J.F."/>
        </authorList>
    </citation>
    <scope>NUCLEOTIDE SEQUENCE [LARGE SCALE GENOMIC DNA]</scope>
</reference>